<dbReference type="InterPro" id="IPR010920">
    <property type="entry name" value="LSM_dom_sf"/>
</dbReference>
<name>A0A0B2W623_TOXCA</name>
<feature type="domain" description="Sm" evidence="1">
    <location>
        <begin position="1"/>
        <end position="81"/>
    </location>
</feature>
<evidence type="ECO:0000313" key="2">
    <source>
        <dbReference type="EMBL" id="KHN88705.1"/>
    </source>
</evidence>
<dbReference type="AlphaFoldDB" id="A0A0B2W623"/>
<dbReference type="GO" id="GO:0033962">
    <property type="term" value="P:P-body assembly"/>
    <property type="evidence" value="ECO:0007669"/>
    <property type="project" value="TreeGrafter"/>
</dbReference>
<dbReference type="PANTHER" id="PTHR13586">
    <property type="entry name" value="SCD6 PROTEIN-RELATED"/>
    <property type="match status" value="1"/>
</dbReference>
<dbReference type="STRING" id="6265.A0A0B2W623"/>
<dbReference type="SUPFAM" id="SSF50182">
    <property type="entry name" value="Sm-like ribonucleoproteins"/>
    <property type="match status" value="1"/>
</dbReference>
<dbReference type="GO" id="GO:0000932">
    <property type="term" value="C:P-body"/>
    <property type="evidence" value="ECO:0007669"/>
    <property type="project" value="TreeGrafter"/>
</dbReference>
<keyword evidence="3" id="KW-1185">Reference proteome</keyword>
<comment type="caution">
    <text evidence="2">The sequence shown here is derived from an EMBL/GenBank/DDBJ whole genome shotgun (WGS) entry which is preliminary data.</text>
</comment>
<evidence type="ECO:0000313" key="3">
    <source>
        <dbReference type="Proteomes" id="UP000031036"/>
    </source>
</evidence>
<dbReference type="EMBL" id="JPKZ01000190">
    <property type="protein sequence ID" value="KHN88705.1"/>
    <property type="molecule type" value="Genomic_DNA"/>
</dbReference>
<dbReference type="GO" id="GO:0034063">
    <property type="term" value="P:stress granule assembly"/>
    <property type="evidence" value="ECO:0007669"/>
    <property type="project" value="TreeGrafter"/>
</dbReference>
<dbReference type="Proteomes" id="UP000031036">
    <property type="component" value="Unassembled WGS sequence"/>
</dbReference>
<dbReference type="InterPro" id="IPR025609">
    <property type="entry name" value="Lsm14-like_N"/>
</dbReference>
<protein>
    <submittedName>
        <fullName evidence="2">Protein LSM14-like protein A</fullName>
    </submittedName>
</protein>
<dbReference type="InterPro" id="IPR047575">
    <property type="entry name" value="Sm"/>
</dbReference>
<dbReference type="CDD" id="cd01736">
    <property type="entry name" value="LSm14_N"/>
    <property type="match status" value="1"/>
</dbReference>
<dbReference type="PROSITE" id="PS52002">
    <property type="entry name" value="SM"/>
    <property type="match status" value="1"/>
</dbReference>
<evidence type="ECO:0000259" key="1">
    <source>
        <dbReference type="PROSITE" id="PS52002"/>
    </source>
</evidence>
<gene>
    <name evidence="2" type="primary">lsm14a</name>
    <name evidence="2" type="ORF">Tcan_09167</name>
</gene>
<dbReference type="GO" id="GO:0003729">
    <property type="term" value="F:mRNA binding"/>
    <property type="evidence" value="ECO:0007669"/>
    <property type="project" value="TreeGrafter"/>
</dbReference>
<dbReference type="Gene3D" id="2.30.30.100">
    <property type="match status" value="1"/>
</dbReference>
<reference evidence="2 3" key="1">
    <citation type="submission" date="2014-11" db="EMBL/GenBank/DDBJ databases">
        <title>Genetic blueprint of the zoonotic pathogen Toxocara canis.</title>
        <authorList>
            <person name="Zhu X.-Q."/>
            <person name="Korhonen P.K."/>
            <person name="Cai H."/>
            <person name="Young N.D."/>
            <person name="Nejsum P."/>
            <person name="von Samson-Himmelstjerna G."/>
            <person name="Boag P.R."/>
            <person name="Tan P."/>
            <person name="Li Q."/>
            <person name="Min J."/>
            <person name="Yang Y."/>
            <person name="Wang X."/>
            <person name="Fang X."/>
            <person name="Hall R.S."/>
            <person name="Hofmann A."/>
            <person name="Sternberg P.W."/>
            <person name="Jex A.R."/>
            <person name="Gasser R.B."/>
        </authorList>
    </citation>
    <scope>NUCLEOTIDE SEQUENCE [LARGE SCALE GENOMIC DNA]</scope>
    <source>
        <strain evidence="2">PN_DK_2014</strain>
    </source>
</reference>
<dbReference type="PANTHER" id="PTHR13586:SF0">
    <property type="entry name" value="TRAILER HITCH, ISOFORM H"/>
    <property type="match status" value="1"/>
</dbReference>
<organism evidence="2 3">
    <name type="scientific">Toxocara canis</name>
    <name type="common">Canine roundworm</name>
    <dbReference type="NCBI Taxonomy" id="6265"/>
    <lineage>
        <taxon>Eukaryota</taxon>
        <taxon>Metazoa</taxon>
        <taxon>Ecdysozoa</taxon>
        <taxon>Nematoda</taxon>
        <taxon>Chromadorea</taxon>
        <taxon>Rhabditida</taxon>
        <taxon>Spirurina</taxon>
        <taxon>Ascaridomorpha</taxon>
        <taxon>Ascaridoidea</taxon>
        <taxon>Toxocaridae</taxon>
        <taxon>Toxocara</taxon>
    </lineage>
</organism>
<dbReference type="OrthoDB" id="21539at2759"/>
<sequence>MALQTPYIGSKISLISKIGIRYEGVLYMVDPKELTVALAKVRCYGTEDRPSLNPIGRREDVFEYVVFKATDITDLVVCEAPKPMVQFGNGLPYDPAIVKLSDAQPKLSTSEKSGKGSVIREVGDDGCEVKGVMKEKKGADACYDRDESFFDKISYRMVDNQNGRTPQRNLNKERMRNKQTFGEVAVRPFGYRSVRAYMTRMNTKGERMSFY</sequence>
<dbReference type="Pfam" id="PF12701">
    <property type="entry name" value="LSM14"/>
    <property type="match status" value="1"/>
</dbReference>
<proteinExistence type="predicted"/>
<dbReference type="SMART" id="SM01271">
    <property type="entry name" value="LSM14"/>
    <property type="match status" value="1"/>
</dbReference>
<accession>A0A0B2W623</accession>